<evidence type="ECO:0000256" key="2">
    <source>
        <dbReference type="ARBA" id="ARBA00022771"/>
    </source>
</evidence>
<dbReference type="AlphaFoldDB" id="A0A6J2JAQ4"/>
<evidence type="ECO:0000256" key="5">
    <source>
        <dbReference type="PROSITE-ProRule" id="PRU00309"/>
    </source>
</evidence>
<proteinExistence type="predicted"/>
<dbReference type="PANTHER" id="PTHR46927:SF3">
    <property type="entry name" value="THAP-TYPE DOMAIN-CONTAINING PROTEIN"/>
    <property type="match status" value="1"/>
</dbReference>
<evidence type="ECO:0000313" key="8">
    <source>
        <dbReference type="RefSeq" id="XP_028026393.1"/>
    </source>
</evidence>
<dbReference type="PROSITE" id="PS50950">
    <property type="entry name" value="ZF_THAP"/>
    <property type="match status" value="1"/>
</dbReference>
<evidence type="ECO:0000256" key="1">
    <source>
        <dbReference type="ARBA" id="ARBA00022723"/>
    </source>
</evidence>
<dbReference type="InterPro" id="IPR006612">
    <property type="entry name" value="THAP_Znf"/>
</dbReference>
<dbReference type="RefSeq" id="XP_028026393.1">
    <property type="nucleotide sequence ID" value="XM_028170592.1"/>
</dbReference>
<gene>
    <name evidence="8" type="primary">LOC114240146</name>
</gene>
<name>A0A6J2JAQ4_BOMMA</name>
<dbReference type="SUPFAM" id="SSF57716">
    <property type="entry name" value="Glucocorticoid receptor-like (DNA-binding domain)"/>
    <property type="match status" value="1"/>
</dbReference>
<dbReference type="KEGG" id="bman:114240146"/>
<organism evidence="7 8">
    <name type="scientific">Bombyx mandarina</name>
    <name type="common">Wild silk moth</name>
    <name type="synonym">Wild silkworm</name>
    <dbReference type="NCBI Taxonomy" id="7092"/>
    <lineage>
        <taxon>Eukaryota</taxon>
        <taxon>Metazoa</taxon>
        <taxon>Ecdysozoa</taxon>
        <taxon>Arthropoda</taxon>
        <taxon>Hexapoda</taxon>
        <taxon>Insecta</taxon>
        <taxon>Pterygota</taxon>
        <taxon>Neoptera</taxon>
        <taxon>Endopterygota</taxon>
        <taxon>Lepidoptera</taxon>
        <taxon>Glossata</taxon>
        <taxon>Ditrysia</taxon>
        <taxon>Bombycoidea</taxon>
        <taxon>Bombycidae</taxon>
        <taxon>Bombycinae</taxon>
        <taxon>Bombyx</taxon>
    </lineage>
</organism>
<evidence type="ECO:0000259" key="6">
    <source>
        <dbReference type="PROSITE" id="PS50950"/>
    </source>
</evidence>
<keyword evidence="4 5" id="KW-0238">DNA-binding</keyword>
<dbReference type="SMART" id="SM00980">
    <property type="entry name" value="THAP"/>
    <property type="match status" value="1"/>
</dbReference>
<sequence>MVCCAVSNCKNTSIKTSKNKDGITFHRFPRDKERRRQWERAMNREEEWRSSPFSAVCSEHFGCTDFYLTDSGLRRLSVNAVPCINISPCQEPVPTISRLPPVYIDPSDTEEVIKLKNKVRRLEMIAESRKHKLNLVWQSRRRLKKKLECMKCMVKHLIKIKDSTSLAEQYNCEVSH</sequence>
<dbReference type="Gene3D" id="6.20.210.20">
    <property type="entry name" value="THAP domain"/>
    <property type="match status" value="1"/>
</dbReference>
<dbReference type="Pfam" id="PF05485">
    <property type="entry name" value="THAP"/>
    <property type="match status" value="1"/>
</dbReference>
<dbReference type="GO" id="GO:0003677">
    <property type="term" value="F:DNA binding"/>
    <property type="evidence" value="ECO:0007669"/>
    <property type="project" value="UniProtKB-UniRule"/>
</dbReference>
<keyword evidence="3" id="KW-0862">Zinc</keyword>
<dbReference type="Proteomes" id="UP000504629">
    <property type="component" value="Unplaced"/>
</dbReference>
<keyword evidence="2 5" id="KW-0863">Zinc-finger</keyword>
<feature type="domain" description="THAP-type" evidence="6">
    <location>
        <begin position="1"/>
        <end position="85"/>
    </location>
</feature>
<dbReference type="GeneID" id="114240146"/>
<dbReference type="InterPro" id="IPR052224">
    <property type="entry name" value="THAP_domain_protein"/>
</dbReference>
<evidence type="ECO:0000256" key="4">
    <source>
        <dbReference type="ARBA" id="ARBA00023125"/>
    </source>
</evidence>
<keyword evidence="7" id="KW-1185">Reference proteome</keyword>
<protein>
    <submittedName>
        <fullName evidence="8">THAP domain-containing protein 1-like isoform X1</fullName>
    </submittedName>
</protein>
<evidence type="ECO:0000256" key="3">
    <source>
        <dbReference type="ARBA" id="ARBA00022833"/>
    </source>
</evidence>
<dbReference type="InterPro" id="IPR038441">
    <property type="entry name" value="THAP_Znf_sf"/>
</dbReference>
<dbReference type="OrthoDB" id="5982876at2759"/>
<reference evidence="8" key="1">
    <citation type="submission" date="2025-08" db="UniProtKB">
        <authorList>
            <consortium name="RefSeq"/>
        </authorList>
    </citation>
    <scope>IDENTIFICATION</scope>
    <source>
        <tissue evidence="8">Silk gland</tissue>
    </source>
</reference>
<dbReference type="GO" id="GO:0008270">
    <property type="term" value="F:zinc ion binding"/>
    <property type="evidence" value="ECO:0007669"/>
    <property type="project" value="UniProtKB-KW"/>
</dbReference>
<accession>A0A6J2JAQ4</accession>
<dbReference type="SMART" id="SM00692">
    <property type="entry name" value="DM3"/>
    <property type="match status" value="1"/>
</dbReference>
<evidence type="ECO:0000313" key="7">
    <source>
        <dbReference type="Proteomes" id="UP000504629"/>
    </source>
</evidence>
<dbReference type="PANTHER" id="PTHR46927">
    <property type="entry name" value="AGAP005574-PA"/>
    <property type="match status" value="1"/>
</dbReference>
<keyword evidence="1" id="KW-0479">Metal-binding</keyword>